<feature type="compositionally biased region" description="Basic and acidic residues" evidence="1">
    <location>
        <begin position="24"/>
        <end position="38"/>
    </location>
</feature>
<dbReference type="InterPro" id="IPR004919">
    <property type="entry name" value="GmrSD_N"/>
</dbReference>
<feature type="region of interest" description="Disordered" evidence="1">
    <location>
        <begin position="1"/>
        <end position="38"/>
    </location>
</feature>
<evidence type="ECO:0000256" key="1">
    <source>
        <dbReference type="SAM" id="MobiDB-lite"/>
    </source>
</evidence>
<reference evidence="3 4" key="1">
    <citation type="submission" date="2017-04" db="EMBL/GenBank/DDBJ databases">
        <authorList>
            <person name="Afonso C.L."/>
            <person name="Miller P.J."/>
            <person name="Scott M.A."/>
            <person name="Spackman E."/>
            <person name="Goraichik I."/>
            <person name="Dimitrov K.M."/>
            <person name="Suarez D.L."/>
            <person name="Swayne D.E."/>
        </authorList>
    </citation>
    <scope>NUCLEOTIDE SEQUENCE [LARGE SCALE GENOMIC DNA]</scope>
    <source>
        <strain evidence="3 4">DSM 3385</strain>
    </source>
</reference>
<accession>A0A1W2A3Q4</accession>
<dbReference type="RefSeq" id="WP_084067310.1">
    <property type="nucleotide sequence ID" value="NZ_FWXY01000004.1"/>
</dbReference>
<organism evidence="3 4">
    <name type="scientific">Desulfocicer vacuolatum DSM 3385</name>
    <dbReference type="NCBI Taxonomy" id="1121400"/>
    <lineage>
        <taxon>Bacteria</taxon>
        <taxon>Pseudomonadati</taxon>
        <taxon>Thermodesulfobacteriota</taxon>
        <taxon>Desulfobacteria</taxon>
        <taxon>Desulfobacterales</taxon>
        <taxon>Desulfobacteraceae</taxon>
        <taxon>Desulfocicer</taxon>
    </lineage>
</organism>
<dbReference type="OrthoDB" id="9787127at2"/>
<dbReference type="PANTHER" id="PTHR39639">
    <property type="entry name" value="CHROMOSOME 16, WHOLE GENOME SHOTGUN SEQUENCE"/>
    <property type="match status" value="1"/>
</dbReference>
<protein>
    <recommendedName>
        <fullName evidence="2">GmrSD restriction endonucleases N-terminal domain-containing protein</fullName>
    </recommendedName>
</protein>
<evidence type="ECO:0000259" key="2">
    <source>
        <dbReference type="Pfam" id="PF03235"/>
    </source>
</evidence>
<dbReference type="STRING" id="1121400.SAMN02746065_10480"/>
<dbReference type="PANTHER" id="PTHR39639:SF1">
    <property type="entry name" value="DUF262 DOMAIN-CONTAINING PROTEIN"/>
    <property type="match status" value="1"/>
</dbReference>
<keyword evidence="4" id="KW-1185">Reference proteome</keyword>
<dbReference type="EMBL" id="FWXY01000004">
    <property type="protein sequence ID" value="SMC55290.1"/>
    <property type="molecule type" value="Genomic_DNA"/>
</dbReference>
<proteinExistence type="predicted"/>
<gene>
    <name evidence="3" type="ORF">SAMN02746065_10480</name>
</gene>
<dbReference type="Proteomes" id="UP000192418">
    <property type="component" value="Unassembled WGS sequence"/>
</dbReference>
<feature type="domain" description="GmrSD restriction endonucleases N-terminal" evidence="2">
    <location>
        <begin position="52"/>
        <end position="211"/>
    </location>
</feature>
<name>A0A1W2A3Q4_9BACT</name>
<evidence type="ECO:0000313" key="3">
    <source>
        <dbReference type="EMBL" id="SMC55290.1"/>
    </source>
</evidence>
<sequence>MQTDEKYNEDLAADGSLSGVESEDAARDEQDPFDPEKISMDPKVIAMDAVIRRLLQGSIRLAPAFQRSEVWNDERKSQLIESLMLKIPIPMFYVASDEKGNWDVVDGLQRLITIKEFVLGNEYFATRDEKIKGKGLKLTGLEFWGDKFDGFTFSKLNDLPEPTMVNRILETQFQFTIINPGTPEEVKRNVFKRINTGGMPLTSQEIRHALYQGKSSELLADLVKSTEYKTATTSSVKDSRMAGRELILRFLSFSIREYTEYQKKPDMDAFLSDTMRIINLMPELPKKELVKIFHNSDTPIPVLKITTIEQLKKRFSKAMSRAHDLFGVHTFRKSHGENNRAPINKTLFEVWGNLLAELSDDQFKTLLSHSKDFLHEYHSLLGTHEAANMISRHSSKYSGVKDRYEKFSTILKKYI</sequence>
<dbReference type="Pfam" id="PF03235">
    <property type="entry name" value="GmrSD_N"/>
    <property type="match status" value="1"/>
</dbReference>
<evidence type="ECO:0000313" key="4">
    <source>
        <dbReference type="Proteomes" id="UP000192418"/>
    </source>
</evidence>
<dbReference type="AlphaFoldDB" id="A0A1W2A3Q4"/>